<dbReference type="PANTHER" id="PTHR43236:SF2">
    <property type="entry name" value="BLL0069 PROTEIN"/>
    <property type="match status" value="1"/>
</dbReference>
<protein>
    <submittedName>
        <fullName evidence="3">ImmA/IrrE family metallo-endopeptidase</fullName>
    </submittedName>
</protein>
<comment type="similarity">
    <text evidence="1">Belongs to the short-chain fatty acyl-CoA assimilation regulator (ScfR) family.</text>
</comment>
<evidence type="ECO:0000256" key="1">
    <source>
        <dbReference type="ARBA" id="ARBA00007227"/>
    </source>
</evidence>
<evidence type="ECO:0000313" key="3">
    <source>
        <dbReference type="EMBL" id="MFF5293663.1"/>
    </source>
</evidence>
<name>A0ABW6WKY1_9ACTN</name>
<dbReference type="Pfam" id="PF06114">
    <property type="entry name" value="Peptidase_M78"/>
    <property type="match status" value="1"/>
</dbReference>
<dbReference type="InterPro" id="IPR001387">
    <property type="entry name" value="Cro/C1-type_HTH"/>
</dbReference>
<dbReference type="EMBL" id="JBIAZU010000005">
    <property type="protein sequence ID" value="MFF5293663.1"/>
    <property type="molecule type" value="Genomic_DNA"/>
</dbReference>
<feature type="domain" description="HTH cro/C1-type" evidence="2">
    <location>
        <begin position="19"/>
        <end position="67"/>
    </location>
</feature>
<dbReference type="RefSeq" id="WP_040432716.1">
    <property type="nucleotide sequence ID" value="NZ_JBIAZU010000005.1"/>
</dbReference>
<sequence length="380" mass="41609">MAAVLIPINGSVLAWAIREAGLTDTEVATRLGVPVTTVKSWVAGAAEPNKTNFDRLIRLLDRPESFFFLASPPPPSASTARFRGSAGGARVHEPSPDDLKAVKLAQSLQRVSRWLAETSDKHAFVPPAALKDQPEAVADRMRAWLSWSTTDQIKATEFEVPKLLRERIEANGVVALNVTLSEGGFRGFSLPDMVAPILAINTRDDTRARTFSYAHECSHLMLGDESICDVVPGSQVERWCDAVAGAFLMPGPTLRTYVAQQFGEVSVSTFEQVRRAANRFSVSLRAMAYRLELIGLAAQGLYQLIDQVASKESRRGFAVGGPRQTRARVRLQRYGRGYVGRLIDAEQAGDLDPADLIDILSLSRADLKELRKIYSEGASE</sequence>
<dbReference type="SUPFAM" id="SSF47413">
    <property type="entry name" value="lambda repressor-like DNA-binding domains"/>
    <property type="match status" value="1"/>
</dbReference>
<reference evidence="3 4" key="1">
    <citation type="submission" date="2024-10" db="EMBL/GenBank/DDBJ databases">
        <title>The Natural Products Discovery Center: Release of the First 8490 Sequenced Strains for Exploring Actinobacteria Biosynthetic Diversity.</title>
        <authorList>
            <person name="Kalkreuter E."/>
            <person name="Kautsar S.A."/>
            <person name="Yang D."/>
            <person name="Bader C.D."/>
            <person name="Teijaro C.N."/>
            <person name="Fluegel L."/>
            <person name="Davis C.M."/>
            <person name="Simpson J.R."/>
            <person name="Lauterbach L."/>
            <person name="Steele A.D."/>
            <person name="Gui C."/>
            <person name="Meng S."/>
            <person name="Li G."/>
            <person name="Viehrig K."/>
            <person name="Ye F."/>
            <person name="Su P."/>
            <person name="Kiefer A.F."/>
            <person name="Nichols A."/>
            <person name="Cepeda A.J."/>
            <person name="Yan W."/>
            <person name="Fan B."/>
            <person name="Jiang Y."/>
            <person name="Adhikari A."/>
            <person name="Zheng C.-J."/>
            <person name="Schuster L."/>
            <person name="Cowan T.M."/>
            <person name="Smanski M.J."/>
            <person name="Chevrette M.G."/>
            <person name="De Carvalho L.P.S."/>
            <person name="Shen B."/>
        </authorList>
    </citation>
    <scope>NUCLEOTIDE SEQUENCE [LARGE SCALE GENOMIC DNA]</scope>
    <source>
        <strain evidence="3 4">NPDC000087</strain>
    </source>
</reference>
<dbReference type="CDD" id="cd00093">
    <property type="entry name" value="HTH_XRE"/>
    <property type="match status" value="1"/>
</dbReference>
<dbReference type="SMART" id="SM00530">
    <property type="entry name" value="HTH_XRE"/>
    <property type="match status" value="1"/>
</dbReference>
<dbReference type="PROSITE" id="PS50943">
    <property type="entry name" value="HTH_CROC1"/>
    <property type="match status" value="1"/>
</dbReference>
<evidence type="ECO:0000313" key="4">
    <source>
        <dbReference type="Proteomes" id="UP001602245"/>
    </source>
</evidence>
<keyword evidence="4" id="KW-1185">Reference proteome</keyword>
<dbReference type="Gene3D" id="1.10.260.40">
    <property type="entry name" value="lambda repressor-like DNA-binding domains"/>
    <property type="match status" value="1"/>
</dbReference>
<proteinExistence type="inferred from homology"/>
<organism evidence="3 4">
    <name type="scientific">Paractinoplanes globisporus</name>
    <dbReference type="NCBI Taxonomy" id="113565"/>
    <lineage>
        <taxon>Bacteria</taxon>
        <taxon>Bacillati</taxon>
        <taxon>Actinomycetota</taxon>
        <taxon>Actinomycetes</taxon>
        <taxon>Micromonosporales</taxon>
        <taxon>Micromonosporaceae</taxon>
        <taxon>Paractinoplanes</taxon>
    </lineage>
</organism>
<dbReference type="PANTHER" id="PTHR43236">
    <property type="entry name" value="ANTITOXIN HIGA1"/>
    <property type="match status" value="1"/>
</dbReference>
<comment type="caution">
    <text evidence="3">The sequence shown here is derived from an EMBL/GenBank/DDBJ whole genome shotgun (WGS) entry which is preliminary data.</text>
</comment>
<dbReference type="InterPro" id="IPR010982">
    <property type="entry name" value="Lambda_DNA-bd_dom_sf"/>
</dbReference>
<dbReference type="Pfam" id="PF01381">
    <property type="entry name" value="HTH_3"/>
    <property type="match status" value="1"/>
</dbReference>
<evidence type="ECO:0000259" key="2">
    <source>
        <dbReference type="PROSITE" id="PS50943"/>
    </source>
</evidence>
<gene>
    <name evidence="3" type="ORF">ACFY35_29880</name>
</gene>
<dbReference type="Proteomes" id="UP001602245">
    <property type="component" value="Unassembled WGS sequence"/>
</dbReference>
<accession>A0ABW6WKY1</accession>
<dbReference type="InterPro" id="IPR052345">
    <property type="entry name" value="Rad_response_metalloprotease"/>
</dbReference>
<dbReference type="InterPro" id="IPR010359">
    <property type="entry name" value="IrrE_HExxH"/>
</dbReference>